<dbReference type="Gene3D" id="3.40.50.720">
    <property type="entry name" value="NAD(P)-binding Rossmann-like Domain"/>
    <property type="match status" value="1"/>
</dbReference>
<dbReference type="GeneID" id="24096447"/>
<name>J4I9P8_9APHY</name>
<organism evidence="4 5">
    <name type="scientific">Fibroporia radiculosa</name>
    <dbReference type="NCBI Taxonomy" id="599839"/>
    <lineage>
        <taxon>Eukaryota</taxon>
        <taxon>Fungi</taxon>
        <taxon>Dikarya</taxon>
        <taxon>Basidiomycota</taxon>
        <taxon>Agaricomycotina</taxon>
        <taxon>Agaricomycetes</taxon>
        <taxon>Polyporales</taxon>
        <taxon>Fibroporiaceae</taxon>
        <taxon>Fibroporia</taxon>
    </lineage>
</organism>
<evidence type="ECO:0000256" key="3">
    <source>
        <dbReference type="RuleBase" id="RU000363"/>
    </source>
</evidence>
<dbReference type="GO" id="GO:0016616">
    <property type="term" value="F:oxidoreductase activity, acting on the CH-OH group of donors, NAD or NADP as acceptor"/>
    <property type="evidence" value="ECO:0007669"/>
    <property type="project" value="TreeGrafter"/>
</dbReference>
<dbReference type="HOGENOM" id="CLU_010194_8_0_1"/>
<dbReference type="PANTHER" id="PTHR42760:SF37">
    <property type="entry name" value="CLAVALDEHYDE DEHYDROGENASE"/>
    <property type="match status" value="1"/>
</dbReference>
<dbReference type="CDD" id="cd05233">
    <property type="entry name" value="SDR_c"/>
    <property type="match status" value="1"/>
</dbReference>
<keyword evidence="2" id="KW-0560">Oxidoreductase</keyword>
<dbReference type="OrthoDB" id="1933717at2759"/>
<gene>
    <name evidence="4" type="ORF">FIBRA_03592</name>
</gene>
<dbReference type="InterPro" id="IPR036291">
    <property type="entry name" value="NAD(P)-bd_dom_sf"/>
</dbReference>
<dbReference type="AlphaFoldDB" id="J4I9P8"/>
<sequence>MRVGFEFVKTIRHDTYPAIDPSKADFGGQVVLITGASRGIGQATAISFAKAGASGLVLFARSDMSTTKAACEAAATRPGQSLKVLTLSVDTSSTSQVSAALVTAKETFGRLDVLVNNAGYSEPHALLADSDPEEWWHTWDVNMRGTYEVTRGCLPLLVESKGSQTIITVTSVAAHGVVATQASSYGMSKLAQVRLAELLMNEYGDKGILAYAVHPGAIVTAMSAGVPENMKPFFVDTLEVAADAIVWLAKERREWLAGRYFSCQWDVEELESRKQEIVDGDKLKVRMVI</sequence>
<dbReference type="PANTHER" id="PTHR42760">
    <property type="entry name" value="SHORT-CHAIN DEHYDROGENASES/REDUCTASES FAMILY MEMBER"/>
    <property type="match status" value="1"/>
</dbReference>
<dbReference type="InParanoid" id="J4I9P8"/>
<accession>J4I9P8</accession>
<dbReference type="RefSeq" id="XP_012180819.1">
    <property type="nucleotide sequence ID" value="XM_012325429.1"/>
</dbReference>
<dbReference type="Pfam" id="PF00106">
    <property type="entry name" value="adh_short"/>
    <property type="match status" value="1"/>
</dbReference>
<evidence type="ECO:0000313" key="4">
    <source>
        <dbReference type="EMBL" id="CCM01536.1"/>
    </source>
</evidence>
<dbReference type="EMBL" id="HE797038">
    <property type="protein sequence ID" value="CCM01536.1"/>
    <property type="molecule type" value="Genomic_DNA"/>
</dbReference>
<dbReference type="STRING" id="599839.J4I9P8"/>
<protein>
    <submittedName>
        <fullName evidence="4">Uncharacterized protein</fullName>
    </submittedName>
</protein>
<dbReference type="PRINTS" id="PR00080">
    <property type="entry name" value="SDRFAMILY"/>
</dbReference>
<evidence type="ECO:0000256" key="2">
    <source>
        <dbReference type="ARBA" id="ARBA00023002"/>
    </source>
</evidence>
<evidence type="ECO:0000256" key="1">
    <source>
        <dbReference type="ARBA" id="ARBA00006484"/>
    </source>
</evidence>
<dbReference type="SUPFAM" id="SSF51735">
    <property type="entry name" value="NAD(P)-binding Rossmann-fold domains"/>
    <property type="match status" value="1"/>
</dbReference>
<dbReference type="Proteomes" id="UP000006352">
    <property type="component" value="Unassembled WGS sequence"/>
</dbReference>
<keyword evidence="5" id="KW-1185">Reference proteome</keyword>
<dbReference type="InterPro" id="IPR002347">
    <property type="entry name" value="SDR_fam"/>
</dbReference>
<reference evidence="4 5" key="1">
    <citation type="journal article" date="2012" name="Appl. Environ. Microbiol.">
        <title>Short-read sequencing for genomic analysis of the brown rot fungus Fibroporia radiculosa.</title>
        <authorList>
            <person name="Tang J.D."/>
            <person name="Perkins A.D."/>
            <person name="Sonstegard T.S."/>
            <person name="Schroeder S.G."/>
            <person name="Burgess S.C."/>
            <person name="Diehl S.V."/>
        </authorList>
    </citation>
    <scope>NUCLEOTIDE SEQUENCE [LARGE SCALE GENOMIC DNA]</scope>
    <source>
        <strain evidence="4 5">TFFH 294</strain>
    </source>
</reference>
<evidence type="ECO:0000313" key="5">
    <source>
        <dbReference type="Proteomes" id="UP000006352"/>
    </source>
</evidence>
<proteinExistence type="inferred from homology"/>
<dbReference type="PRINTS" id="PR00081">
    <property type="entry name" value="GDHRDH"/>
</dbReference>
<comment type="similarity">
    <text evidence="1 3">Belongs to the short-chain dehydrogenases/reductases (SDR) family.</text>
</comment>